<sequence length="143" mass="16093">GIVLIDEIDIHLHPNWQKKFVQTLTKLFPKIQFIASTHSPIPLLGAPKETVILNVEKPSSREGIKVRKLDIDVTTLTPNTILTSPIFGFEGIISDAHDENEPLYTEETYNDVLFEKHLDKKLEDFAKNSAVDLDDLLNSSAND</sequence>
<protein>
    <recommendedName>
        <fullName evidence="1">ATPase AAA-type core domain-containing protein</fullName>
    </recommendedName>
</protein>
<dbReference type="GO" id="GO:0016887">
    <property type="term" value="F:ATP hydrolysis activity"/>
    <property type="evidence" value="ECO:0007669"/>
    <property type="project" value="InterPro"/>
</dbReference>
<dbReference type="InterPro" id="IPR051396">
    <property type="entry name" value="Bact_Antivir_Def_Nuclease"/>
</dbReference>
<feature type="domain" description="ATPase AAA-type core" evidence="1">
    <location>
        <begin position="2"/>
        <end position="40"/>
    </location>
</feature>
<dbReference type="Pfam" id="PF13304">
    <property type="entry name" value="AAA_21"/>
    <property type="match status" value="1"/>
</dbReference>
<accession>A0A6S6S3Z2</accession>
<name>A0A6S6S3Z2_9BACT</name>
<dbReference type="AlphaFoldDB" id="A0A6S6S3Z2"/>
<dbReference type="EMBL" id="CACVAQ010000080">
    <property type="protein sequence ID" value="CAA6803031.1"/>
    <property type="molecule type" value="Genomic_DNA"/>
</dbReference>
<proteinExistence type="predicted"/>
<dbReference type="InterPro" id="IPR027417">
    <property type="entry name" value="P-loop_NTPase"/>
</dbReference>
<gene>
    <name evidence="2" type="ORF">HELGO_WM12063</name>
</gene>
<evidence type="ECO:0000259" key="1">
    <source>
        <dbReference type="Pfam" id="PF13304"/>
    </source>
</evidence>
<feature type="non-terminal residue" evidence="2">
    <location>
        <position position="1"/>
    </location>
</feature>
<dbReference type="Gene3D" id="3.40.50.300">
    <property type="entry name" value="P-loop containing nucleotide triphosphate hydrolases"/>
    <property type="match status" value="1"/>
</dbReference>
<dbReference type="InterPro" id="IPR003959">
    <property type="entry name" value="ATPase_AAA_core"/>
</dbReference>
<dbReference type="GO" id="GO:0005524">
    <property type="term" value="F:ATP binding"/>
    <property type="evidence" value="ECO:0007669"/>
    <property type="project" value="InterPro"/>
</dbReference>
<organism evidence="2">
    <name type="scientific">uncultured Aureispira sp</name>
    <dbReference type="NCBI Taxonomy" id="1331704"/>
    <lineage>
        <taxon>Bacteria</taxon>
        <taxon>Pseudomonadati</taxon>
        <taxon>Bacteroidota</taxon>
        <taxon>Saprospiria</taxon>
        <taxon>Saprospirales</taxon>
        <taxon>Saprospiraceae</taxon>
        <taxon>Aureispira</taxon>
        <taxon>environmental samples</taxon>
    </lineage>
</organism>
<reference evidence="2" key="1">
    <citation type="submission" date="2020-01" db="EMBL/GenBank/DDBJ databases">
        <authorList>
            <person name="Meier V. D."/>
            <person name="Meier V D."/>
        </authorList>
    </citation>
    <scope>NUCLEOTIDE SEQUENCE</scope>
    <source>
        <strain evidence="2">HLG_WM_MAG_10</strain>
    </source>
</reference>
<dbReference type="PANTHER" id="PTHR43581">
    <property type="entry name" value="ATP/GTP PHOSPHATASE"/>
    <property type="match status" value="1"/>
</dbReference>
<evidence type="ECO:0000313" key="2">
    <source>
        <dbReference type="EMBL" id="CAA6803031.1"/>
    </source>
</evidence>
<dbReference type="SUPFAM" id="SSF52540">
    <property type="entry name" value="P-loop containing nucleoside triphosphate hydrolases"/>
    <property type="match status" value="1"/>
</dbReference>
<dbReference type="PANTHER" id="PTHR43581:SF2">
    <property type="entry name" value="EXCINUCLEASE ATPASE SUBUNIT"/>
    <property type="match status" value="1"/>
</dbReference>